<dbReference type="InterPro" id="IPR011008">
    <property type="entry name" value="Dimeric_a/b-barrel"/>
</dbReference>
<evidence type="ECO:0000259" key="4">
    <source>
        <dbReference type="PROSITE" id="PS50956"/>
    </source>
</evidence>
<accession>A0A1M6G0W5</accession>
<dbReference type="PANTHER" id="PTHR30154:SF53">
    <property type="entry name" value="HTH-TYPE TRANSCRIPTIONAL REGULATOR LRPC"/>
    <property type="match status" value="1"/>
</dbReference>
<keyword evidence="6" id="KW-1185">Reference proteome</keyword>
<dbReference type="PROSITE" id="PS00519">
    <property type="entry name" value="HTH_ASNC_1"/>
    <property type="match status" value="1"/>
</dbReference>
<dbReference type="InterPro" id="IPR036388">
    <property type="entry name" value="WH-like_DNA-bd_sf"/>
</dbReference>
<dbReference type="SUPFAM" id="SSF46785">
    <property type="entry name" value="Winged helix' DNA-binding domain"/>
    <property type="match status" value="1"/>
</dbReference>
<name>A0A1M6G0W5_9FIRM</name>
<evidence type="ECO:0000256" key="3">
    <source>
        <dbReference type="ARBA" id="ARBA00023163"/>
    </source>
</evidence>
<keyword evidence="3" id="KW-0804">Transcription</keyword>
<keyword evidence="2" id="KW-0238">DNA-binding</keyword>
<dbReference type="InterPro" id="IPR036390">
    <property type="entry name" value="WH_DNA-bd_sf"/>
</dbReference>
<dbReference type="Pfam" id="PF13412">
    <property type="entry name" value="HTH_24"/>
    <property type="match status" value="1"/>
</dbReference>
<dbReference type="PROSITE" id="PS50956">
    <property type="entry name" value="HTH_ASNC_2"/>
    <property type="match status" value="1"/>
</dbReference>
<dbReference type="SUPFAM" id="SSF54909">
    <property type="entry name" value="Dimeric alpha+beta barrel"/>
    <property type="match status" value="1"/>
</dbReference>
<dbReference type="InterPro" id="IPR000485">
    <property type="entry name" value="AsnC-type_HTH_dom"/>
</dbReference>
<evidence type="ECO:0000256" key="2">
    <source>
        <dbReference type="ARBA" id="ARBA00023125"/>
    </source>
</evidence>
<dbReference type="InterPro" id="IPR019887">
    <property type="entry name" value="Tscrpt_reg_AsnC/Lrp_C"/>
</dbReference>
<dbReference type="InterPro" id="IPR019885">
    <property type="entry name" value="Tscrpt_reg_HTH_AsnC-type_CS"/>
</dbReference>
<dbReference type="STRING" id="1121476.SAMN02745751_01616"/>
<reference evidence="5 6" key="1">
    <citation type="submission" date="2016-11" db="EMBL/GenBank/DDBJ databases">
        <authorList>
            <person name="Jaros S."/>
            <person name="Januszkiewicz K."/>
            <person name="Wedrychowicz H."/>
        </authorList>
    </citation>
    <scope>NUCLEOTIDE SEQUENCE [LARGE SCALE GENOMIC DNA]</scope>
    <source>
        <strain evidence="5 6">DSM 17477</strain>
    </source>
</reference>
<dbReference type="Gene3D" id="1.10.10.10">
    <property type="entry name" value="Winged helix-like DNA-binding domain superfamily/Winged helix DNA-binding domain"/>
    <property type="match status" value="1"/>
</dbReference>
<dbReference type="GO" id="GO:0043565">
    <property type="term" value="F:sequence-specific DNA binding"/>
    <property type="evidence" value="ECO:0007669"/>
    <property type="project" value="InterPro"/>
</dbReference>
<dbReference type="GO" id="GO:0005829">
    <property type="term" value="C:cytosol"/>
    <property type="evidence" value="ECO:0007669"/>
    <property type="project" value="TreeGrafter"/>
</dbReference>
<dbReference type="PRINTS" id="PR00033">
    <property type="entry name" value="HTHASNC"/>
</dbReference>
<dbReference type="SMART" id="SM00344">
    <property type="entry name" value="HTH_ASNC"/>
    <property type="match status" value="1"/>
</dbReference>
<dbReference type="AlphaFoldDB" id="A0A1M6G0W5"/>
<dbReference type="EMBL" id="FQZL01000009">
    <property type="protein sequence ID" value="SHJ03583.1"/>
    <property type="molecule type" value="Genomic_DNA"/>
</dbReference>
<keyword evidence="1" id="KW-0805">Transcription regulation</keyword>
<dbReference type="FunFam" id="1.10.10.10:FF:000186">
    <property type="entry name" value="AsnC family transcriptional regulator"/>
    <property type="match status" value="1"/>
</dbReference>
<dbReference type="Gene3D" id="3.30.70.920">
    <property type="match status" value="1"/>
</dbReference>
<protein>
    <submittedName>
        <fullName evidence="5">Lrp/AsnC family transcriptional regulator, leucine-responsive regulatory protein</fullName>
    </submittedName>
</protein>
<dbReference type="RefSeq" id="WP_073049071.1">
    <property type="nucleotide sequence ID" value="NZ_FQZL01000009.1"/>
</dbReference>
<sequence>MDYTDYKIIETLQNDGRISMKDLAKLVALSPPATAERVRRLEESGIIQRYKAIIDTIKIGKPIRVFINVAMKSDKLTEFVSFAENMEEIIECYHVTGPYSMIIKAHLKEMSNLESLVGKVQAFGNTETHIIMSSPIENKPI</sequence>
<dbReference type="InterPro" id="IPR019888">
    <property type="entry name" value="Tscrpt_reg_AsnC-like"/>
</dbReference>
<dbReference type="Pfam" id="PF01037">
    <property type="entry name" value="AsnC_trans_reg"/>
    <property type="match status" value="1"/>
</dbReference>
<organism evidence="5 6">
    <name type="scientific">Dethiosulfatibacter aminovorans DSM 17477</name>
    <dbReference type="NCBI Taxonomy" id="1121476"/>
    <lineage>
        <taxon>Bacteria</taxon>
        <taxon>Bacillati</taxon>
        <taxon>Bacillota</taxon>
        <taxon>Tissierellia</taxon>
        <taxon>Dethiosulfatibacter</taxon>
    </lineage>
</organism>
<dbReference type="GO" id="GO:0043200">
    <property type="term" value="P:response to amino acid"/>
    <property type="evidence" value="ECO:0007669"/>
    <property type="project" value="TreeGrafter"/>
</dbReference>
<dbReference type="PANTHER" id="PTHR30154">
    <property type="entry name" value="LEUCINE-RESPONSIVE REGULATORY PROTEIN"/>
    <property type="match status" value="1"/>
</dbReference>
<dbReference type="Proteomes" id="UP000184052">
    <property type="component" value="Unassembled WGS sequence"/>
</dbReference>
<evidence type="ECO:0000256" key="1">
    <source>
        <dbReference type="ARBA" id="ARBA00023015"/>
    </source>
</evidence>
<evidence type="ECO:0000313" key="6">
    <source>
        <dbReference type="Proteomes" id="UP000184052"/>
    </source>
</evidence>
<evidence type="ECO:0000313" key="5">
    <source>
        <dbReference type="EMBL" id="SHJ03583.1"/>
    </source>
</evidence>
<proteinExistence type="predicted"/>
<feature type="domain" description="HTH asnC-type" evidence="4">
    <location>
        <begin position="1"/>
        <end position="62"/>
    </location>
</feature>
<gene>
    <name evidence="5" type="ORF">SAMN02745751_01616</name>
</gene>
<dbReference type="CDD" id="cd00090">
    <property type="entry name" value="HTH_ARSR"/>
    <property type="match status" value="1"/>
</dbReference>
<dbReference type="InterPro" id="IPR011991">
    <property type="entry name" value="ArsR-like_HTH"/>
</dbReference>
<dbReference type="OrthoDB" id="34294at2"/>